<comment type="caution">
    <text evidence="2">The sequence shown here is derived from an EMBL/GenBank/DDBJ whole genome shotgun (WGS) entry which is preliminary data.</text>
</comment>
<evidence type="ECO:0000313" key="3">
    <source>
        <dbReference type="Proteomes" id="UP001174677"/>
    </source>
</evidence>
<protein>
    <submittedName>
        <fullName evidence="2">Uncharacterized protein</fullName>
    </submittedName>
</protein>
<gene>
    <name evidence="2" type="ORF">P3X46_001309</name>
</gene>
<dbReference type="PANTHER" id="PTHR31197">
    <property type="entry name" value="OS01G0612600 PROTEIN"/>
    <property type="match status" value="1"/>
</dbReference>
<dbReference type="PANTHER" id="PTHR31197:SF29">
    <property type="entry name" value="C2H2-TYPE DOMAIN-CONTAINING PROTEIN"/>
    <property type="match status" value="1"/>
</dbReference>
<dbReference type="EMBL" id="JARPOI010000001">
    <property type="protein sequence ID" value="KAJ9190076.1"/>
    <property type="molecule type" value="Genomic_DNA"/>
</dbReference>
<evidence type="ECO:0000256" key="1">
    <source>
        <dbReference type="SAM" id="MobiDB-lite"/>
    </source>
</evidence>
<feature type="compositionally biased region" description="Basic and acidic residues" evidence="1">
    <location>
        <begin position="190"/>
        <end position="204"/>
    </location>
</feature>
<feature type="compositionally biased region" description="Low complexity" evidence="1">
    <location>
        <begin position="322"/>
        <end position="337"/>
    </location>
</feature>
<feature type="region of interest" description="Disordered" evidence="1">
    <location>
        <begin position="1"/>
        <end position="43"/>
    </location>
</feature>
<feature type="compositionally biased region" description="Polar residues" evidence="1">
    <location>
        <begin position="338"/>
        <end position="370"/>
    </location>
</feature>
<dbReference type="Gene3D" id="3.30.40.10">
    <property type="entry name" value="Zinc/RING finger domain, C3HC4 (zinc finger)"/>
    <property type="match status" value="1"/>
</dbReference>
<accession>A0ABQ9NCN1</accession>
<organism evidence="2 3">
    <name type="scientific">Hevea brasiliensis</name>
    <name type="common">Para rubber tree</name>
    <name type="synonym">Siphonia brasiliensis</name>
    <dbReference type="NCBI Taxonomy" id="3981"/>
    <lineage>
        <taxon>Eukaryota</taxon>
        <taxon>Viridiplantae</taxon>
        <taxon>Streptophyta</taxon>
        <taxon>Embryophyta</taxon>
        <taxon>Tracheophyta</taxon>
        <taxon>Spermatophyta</taxon>
        <taxon>Magnoliopsida</taxon>
        <taxon>eudicotyledons</taxon>
        <taxon>Gunneridae</taxon>
        <taxon>Pentapetalae</taxon>
        <taxon>rosids</taxon>
        <taxon>fabids</taxon>
        <taxon>Malpighiales</taxon>
        <taxon>Euphorbiaceae</taxon>
        <taxon>Crotonoideae</taxon>
        <taxon>Micrandreae</taxon>
        <taxon>Hevea</taxon>
    </lineage>
</organism>
<dbReference type="EMBL" id="JARPOI010000001">
    <property type="protein sequence ID" value="KAJ9190075.1"/>
    <property type="molecule type" value="Genomic_DNA"/>
</dbReference>
<sequence>MQKHRSIGSKSFRQSSEKTELYRPKTPMGSAEDAPKTPLESAEEVKQWEEARCPICMEHPHNAVLLQCSSYDKGCHPYMCNTSYRHSNCLDQFCKSSVSSPSTLTIQGIPSARSNLNRTGQTNIYGRESEHKLSCPLCRGEIHGWFVIEPARKFMNSKARICSNATCDFSGNYLELRKHARSNHPSVRPSEVDPERQHDWRRMERESDLSDIVSLILAGGVEEEGDQTRLEHDSDFSDMVSMFQATNGGEEEVEEVEIEPESNSHALALQSLHNSIVSVMEIVGVAMVSMSGMGNEIENNHINRQNNFFRQNNDSRQDNFRQSNSSMQSTTTTGQISNGFRSNLYGSNYRENSYNNSLNSRQNNSFRGNNITERMHQSRVNNIRRRWDQQRYNVRRNRWNQQRWTEQ</sequence>
<dbReference type="InterPro" id="IPR012866">
    <property type="entry name" value="DUF1644"/>
</dbReference>
<dbReference type="InterPro" id="IPR013083">
    <property type="entry name" value="Znf_RING/FYVE/PHD"/>
</dbReference>
<dbReference type="Proteomes" id="UP001174677">
    <property type="component" value="Chromosome 1"/>
</dbReference>
<proteinExistence type="predicted"/>
<name>A0ABQ9NCN1_HEVBR</name>
<dbReference type="Pfam" id="PF07800">
    <property type="entry name" value="DUF1644"/>
    <property type="match status" value="1"/>
</dbReference>
<keyword evidence="3" id="KW-1185">Reference proteome</keyword>
<evidence type="ECO:0000313" key="2">
    <source>
        <dbReference type="EMBL" id="KAJ9190076.1"/>
    </source>
</evidence>
<feature type="region of interest" description="Disordered" evidence="1">
    <location>
        <begin position="311"/>
        <end position="370"/>
    </location>
</feature>
<feature type="region of interest" description="Disordered" evidence="1">
    <location>
        <begin position="180"/>
        <end position="204"/>
    </location>
</feature>
<reference evidence="2" key="1">
    <citation type="journal article" date="2023" name="Plant Biotechnol. J.">
        <title>Chromosome-level wild Hevea brasiliensis genome provides new tools for genomic-assisted breeding and valuable loci to elevate rubber yield.</title>
        <authorList>
            <person name="Cheng H."/>
            <person name="Song X."/>
            <person name="Hu Y."/>
            <person name="Wu T."/>
            <person name="Yang Q."/>
            <person name="An Z."/>
            <person name="Feng S."/>
            <person name="Deng Z."/>
            <person name="Wu W."/>
            <person name="Zeng X."/>
            <person name="Tu M."/>
            <person name="Wang X."/>
            <person name="Huang H."/>
        </authorList>
    </citation>
    <scope>NUCLEOTIDE SEQUENCE</scope>
    <source>
        <strain evidence="2">MT/VB/25A 57/8</strain>
    </source>
</reference>